<dbReference type="RefSeq" id="WP_057012546.1">
    <property type="nucleotide sequence ID" value="NZ_JYLH01000007.1"/>
</dbReference>
<comment type="caution">
    <text evidence="1">The sequence shown here is derived from an EMBL/GenBank/DDBJ whole genome shotgun (WGS) entry which is preliminary data.</text>
</comment>
<sequence length="125" mass="13889">MSKKINILLVGWHPNAVDYNKWPGLTHEKLQAALDADKNTFESLGYATELGLIQSEQTAETLLLSLLQEKPRDCVLIGAGVRTDAAYLSLFERLINTVHEHAPNAKICFNSGPFDSLEAVQRWAP</sequence>
<evidence type="ECO:0000313" key="1">
    <source>
        <dbReference type="EMBL" id="KRP45317.1"/>
    </source>
</evidence>
<gene>
    <name evidence="1" type="ORF">TU73_12960</name>
</gene>
<dbReference type="AlphaFoldDB" id="A0A0R2Y9Z5"/>
<protein>
    <recommendedName>
        <fullName evidence="3">SGNH/GDSL hydrolase family protein</fullName>
    </recommendedName>
</protein>
<proteinExistence type="predicted"/>
<accession>A0A0R2Y9Z5</accession>
<evidence type="ECO:0000313" key="2">
    <source>
        <dbReference type="Proteomes" id="UP000051446"/>
    </source>
</evidence>
<evidence type="ECO:0008006" key="3">
    <source>
        <dbReference type="Google" id="ProtNLM"/>
    </source>
</evidence>
<reference evidence="1 2" key="1">
    <citation type="submission" date="2015-02" db="EMBL/GenBank/DDBJ databases">
        <title>Pseudomonas helleri sp. nov. and Pseudomonas weihenstephanensis sp. nov., isolated from raw cows milk.</title>
        <authorList>
            <person name="von Neubeck M."/>
            <person name="Huptas C."/>
            <person name="Wenning M."/>
            <person name="Scherer S."/>
        </authorList>
    </citation>
    <scope>NUCLEOTIDE SEQUENCE [LARGE SCALE GENOMIC DNA]</scope>
    <source>
        <strain evidence="1 2">DSM 17149</strain>
    </source>
</reference>
<name>A0A0R2Y9Z5_9PSED</name>
<organism evidence="1 2">
    <name type="scientific">Pseudomonas libanensis</name>
    <dbReference type="NCBI Taxonomy" id="75588"/>
    <lineage>
        <taxon>Bacteria</taxon>
        <taxon>Pseudomonadati</taxon>
        <taxon>Pseudomonadota</taxon>
        <taxon>Gammaproteobacteria</taxon>
        <taxon>Pseudomonadales</taxon>
        <taxon>Pseudomonadaceae</taxon>
        <taxon>Pseudomonas</taxon>
    </lineage>
</organism>
<dbReference type="EMBL" id="JYLH01000007">
    <property type="protein sequence ID" value="KRP45317.1"/>
    <property type="molecule type" value="Genomic_DNA"/>
</dbReference>
<dbReference type="Proteomes" id="UP000051446">
    <property type="component" value="Unassembled WGS sequence"/>
</dbReference>
<dbReference type="PATRIC" id="fig|75588.4.peg.5004"/>